<sequence>MPHSESALPVVGITLGDAAGIGPEIIAKSFASGALYDTCRPLVIGDARIVRNALALASGNGDQPAGLPLSVRAIHSVDEARYEPGVIDVFDLENLAPDSFTPGQINASCGAAFVEYIRTAAQMALDGRIDAIASAPTNKEAMHAAGHFYAGQTEVFAEATGTKNFFTVLTGGKVKVFLVSSHVSLRQAIDLVTQERVERVIRIAREALRDLWHIDDPKLAVAGLNPHAGDGGLFGREEIEHVIPVMERLRGEGFQLVGPGPADSLYYSAEQGTFDGVIGMYHDQGVIPLKRYGYVTVIAGTPIIRTTAGHGTAYDITGKGIAKCDVLVRAILLAAELADLRRRTAATAASS</sequence>
<organism evidence="4 5">
    <name type="scientific">Caballeronia sordidicola</name>
    <name type="common">Burkholderia sordidicola</name>
    <dbReference type="NCBI Taxonomy" id="196367"/>
    <lineage>
        <taxon>Bacteria</taxon>
        <taxon>Pseudomonadati</taxon>
        <taxon>Pseudomonadota</taxon>
        <taxon>Betaproteobacteria</taxon>
        <taxon>Burkholderiales</taxon>
        <taxon>Burkholderiaceae</taxon>
        <taxon>Caballeronia</taxon>
    </lineage>
</organism>
<reference evidence="4 5" key="1">
    <citation type="submission" date="2016-01" db="EMBL/GenBank/DDBJ databases">
        <authorList>
            <person name="Oliw E.H."/>
        </authorList>
    </citation>
    <scope>NUCLEOTIDE SEQUENCE [LARGE SCALE GENOMIC DNA]</scope>
    <source>
        <strain evidence="4">LMG 22029</strain>
    </source>
</reference>
<keyword evidence="1" id="KW-0479">Metal-binding</keyword>
<evidence type="ECO:0000313" key="4">
    <source>
        <dbReference type="EMBL" id="SAL53506.1"/>
    </source>
</evidence>
<dbReference type="NCBIfam" id="TIGR00557">
    <property type="entry name" value="pdxA"/>
    <property type="match status" value="1"/>
</dbReference>
<dbReference type="RefSeq" id="WP_060858804.1">
    <property type="nucleotide sequence ID" value="NZ_FCOC02000031.1"/>
</dbReference>
<dbReference type="Proteomes" id="UP000054893">
    <property type="component" value="Unassembled WGS sequence"/>
</dbReference>
<dbReference type="SUPFAM" id="SSF53659">
    <property type="entry name" value="Isocitrate/Isopropylmalate dehydrogenase-like"/>
    <property type="match status" value="1"/>
</dbReference>
<evidence type="ECO:0000313" key="5">
    <source>
        <dbReference type="Proteomes" id="UP000054893"/>
    </source>
</evidence>
<evidence type="ECO:0000256" key="1">
    <source>
        <dbReference type="ARBA" id="ARBA00022723"/>
    </source>
</evidence>
<keyword evidence="2" id="KW-0560">Oxidoreductase</keyword>
<dbReference type="Gene3D" id="3.40.718.10">
    <property type="entry name" value="Isopropylmalate Dehydrogenase"/>
    <property type="match status" value="1"/>
</dbReference>
<dbReference type="GO" id="GO:0046872">
    <property type="term" value="F:metal ion binding"/>
    <property type="evidence" value="ECO:0007669"/>
    <property type="project" value="UniProtKB-KW"/>
</dbReference>
<dbReference type="EMBL" id="FCOC02000031">
    <property type="protein sequence ID" value="SAL53506.1"/>
    <property type="molecule type" value="Genomic_DNA"/>
</dbReference>
<gene>
    <name evidence="4" type="ORF">AWB64_05840</name>
</gene>
<evidence type="ECO:0000256" key="2">
    <source>
        <dbReference type="ARBA" id="ARBA00023002"/>
    </source>
</evidence>
<accession>A0A158IA98</accession>
<name>A0A158IA98_CABSO</name>
<protein>
    <submittedName>
        <fullName evidence="4">4-hydroxythreonine-4-phosphate dehydrogenase</fullName>
    </submittedName>
</protein>
<dbReference type="InterPro" id="IPR005255">
    <property type="entry name" value="PdxA_fam"/>
</dbReference>
<dbReference type="GO" id="GO:0051287">
    <property type="term" value="F:NAD binding"/>
    <property type="evidence" value="ECO:0007669"/>
    <property type="project" value="InterPro"/>
</dbReference>
<dbReference type="PANTHER" id="PTHR30004:SF6">
    <property type="entry name" value="D-THREONATE 4-PHOSPHATE DEHYDROGENASE"/>
    <property type="match status" value="1"/>
</dbReference>
<dbReference type="AlphaFoldDB" id="A0A158IA98"/>
<dbReference type="Pfam" id="PF04166">
    <property type="entry name" value="PdxA"/>
    <property type="match status" value="1"/>
</dbReference>
<dbReference type="PANTHER" id="PTHR30004">
    <property type="entry name" value="4-HYDROXYTHREONINE-4-PHOSPHATE DEHYDROGENASE"/>
    <property type="match status" value="1"/>
</dbReference>
<dbReference type="OrthoDB" id="9801783at2"/>
<proteinExistence type="predicted"/>
<evidence type="ECO:0000256" key="3">
    <source>
        <dbReference type="ARBA" id="ARBA00023027"/>
    </source>
</evidence>
<keyword evidence="3" id="KW-0520">NAD</keyword>
<dbReference type="GO" id="GO:0016491">
    <property type="term" value="F:oxidoreductase activity"/>
    <property type="evidence" value="ECO:0007669"/>
    <property type="project" value="UniProtKB-KW"/>
</dbReference>